<name>A0ABS5E5T1_9PROT</name>
<dbReference type="SUPFAM" id="SSF56266">
    <property type="entry name" value="DmpA/ArgJ-like"/>
    <property type="match status" value="1"/>
</dbReference>
<dbReference type="Gene3D" id="3.60.70.12">
    <property type="entry name" value="L-amino peptidase D-ALA esterase/amidase"/>
    <property type="match status" value="1"/>
</dbReference>
<dbReference type="Pfam" id="PF03576">
    <property type="entry name" value="Peptidase_S58"/>
    <property type="match status" value="1"/>
</dbReference>
<comment type="caution">
    <text evidence="2">The sequence shown here is derived from an EMBL/GenBank/DDBJ whole genome shotgun (WGS) entry which is preliminary data.</text>
</comment>
<reference evidence="2 3" key="1">
    <citation type="submission" date="2021-04" db="EMBL/GenBank/DDBJ databases">
        <title>The complete genome sequence of Neokomagataea sp. TBRC 2177.</title>
        <authorList>
            <person name="Charoenyingcharoen P."/>
            <person name="Yukphan P."/>
        </authorList>
    </citation>
    <scope>NUCLEOTIDE SEQUENCE [LARGE SCALE GENOMIC DNA]</scope>
    <source>
        <strain evidence="2 3">TBRC 2177</strain>
    </source>
</reference>
<protein>
    <submittedName>
        <fullName evidence="2">P1 family peptidase</fullName>
    </submittedName>
</protein>
<dbReference type="InterPro" id="IPR016117">
    <property type="entry name" value="ArgJ-like_dom_sf"/>
</dbReference>
<dbReference type="Proteomes" id="UP000677812">
    <property type="component" value="Unassembled WGS sequence"/>
</dbReference>
<dbReference type="CDD" id="cd02252">
    <property type="entry name" value="nylC_like"/>
    <property type="match status" value="1"/>
</dbReference>
<dbReference type="PANTHER" id="PTHR36512:SF3">
    <property type="entry name" value="BLR5678 PROTEIN"/>
    <property type="match status" value="1"/>
</dbReference>
<sequence length="356" mass="36213">MMRPPNIFATPTVPHGTVGPRNLITDVPGLKVGYADAPSNCTGVNVILPDAPAVAAVDVRGGGPATRETDTLTLGNLVHTVDAIVLSGGSVYGLASGDGAAAWLGARGRGFSFHPSATVPPAPIVPTAALYDLATGGDKNWGENPPYHTLGIAAASRASDSFPLGTHGAGYGATAGALKGGLGSASYITHDGITVGAIVACNSLGSVIAPGGRRFWAGEFEIGDEFGGLGAPKSRVTPEDWGLAKLNPQPRANTTLACIATDVTLTNDELKRVAIIAQDGMARAIRPVHAPFDGDVVFALSTARQAAPSDPTSLERSILVTRIGSLAADVLARAIARGVYLATCPPGMTTQPWSNL</sequence>
<keyword evidence="3" id="KW-1185">Reference proteome</keyword>
<dbReference type="InterPro" id="IPR005321">
    <property type="entry name" value="Peptidase_S58_DmpA"/>
</dbReference>
<evidence type="ECO:0000313" key="2">
    <source>
        <dbReference type="EMBL" id="MBR0559255.1"/>
    </source>
</evidence>
<comment type="similarity">
    <text evidence="1">Belongs to the peptidase S58 family.</text>
</comment>
<accession>A0ABS5E5T1</accession>
<dbReference type="EMBL" id="JAGRQH010000002">
    <property type="protein sequence ID" value="MBR0559255.1"/>
    <property type="molecule type" value="Genomic_DNA"/>
</dbReference>
<evidence type="ECO:0000256" key="1">
    <source>
        <dbReference type="ARBA" id="ARBA00007068"/>
    </source>
</evidence>
<organism evidence="2 3">
    <name type="scientific">Neokomagataea anthophila</name>
    <dbReference type="NCBI Taxonomy" id="2826925"/>
    <lineage>
        <taxon>Bacteria</taxon>
        <taxon>Pseudomonadati</taxon>
        <taxon>Pseudomonadota</taxon>
        <taxon>Alphaproteobacteria</taxon>
        <taxon>Acetobacterales</taxon>
        <taxon>Acetobacteraceae</taxon>
        <taxon>Neokomagataea</taxon>
    </lineage>
</organism>
<dbReference type="PANTHER" id="PTHR36512">
    <property type="entry name" value="D-AMINOPEPTIDASE"/>
    <property type="match status" value="1"/>
</dbReference>
<evidence type="ECO:0000313" key="3">
    <source>
        <dbReference type="Proteomes" id="UP000677812"/>
    </source>
</evidence>
<gene>
    <name evidence="2" type="ORF">KB213_04180</name>
</gene>
<proteinExistence type="inferred from homology"/>